<evidence type="ECO:0000313" key="2">
    <source>
        <dbReference type="Proteomes" id="UP000001901"/>
    </source>
</evidence>
<evidence type="ECO:0000313" key="1">
    <source>
        <dbReference type="EMBL" id="ADB58558.1"/>
    </source>
</evidence>
<proteinExistence type="predicted"/>
<dbReference type="KEGG" id="apo:Arcpr_1512"/>
<dbReference type="HOGENOM" id="CLU_134816_0_0_2"/>
<dbReference type="AlphaFoldDB" id="D2REL4"/>
<dbReference type="OrthoDB" id="381850at2157"/>
<organism evidence="1 2">
    <name type="scientific">Archaeoglobus profundus (strain DSM 5631 / JCM 9629 / NBRC 100127 / Av18)</name>
    <dbReference type="NCBI Taxonomy" id="572546"/>
    <lineage>
        <taxon>Archaea</taxon>
        <taxon>Methanobacteriati</taxon>
        <taxon>Methanobacteriota</taxon>
        <taxon>Archaeoglobi</taxon>
        <taxon>Archaeoglobales</taxon>
        <taxon>Archaeoglobaceae</taxon>
        <taxon>Archaeoglobus</taxon>
    </lineage>
</organism>
<keyword evidence="2" id="KW-1185">Reference proteome</keyword>
<dbReference type="eggNOG" id="arCOG09635">
    <property type="taxonomic scope" value="Archaea"/>
</dbReference>
<reference evidence="1 2" key="1">
    <citation type="journal article" date="2010" name="Stand. Genomic Sci.">
        <title>Complete genome sequence of Archaeoglobus profundus type strain (AV18).</title>
        <authorList>
            <person name="von Jan M."/>
            <person name="Lapidus A."/>
            <person name="Del Rio T.G."/>
            <person name="Copeland A."/>
            <person name="Tice H."/>
            <person name="Cheng J.F."/>
            <person name="Lucas S."/>
            <person name="Chen F."/>
            <person name="Nolan M."/>
            <person name="Goodwin L."/>
            <person name="Han C."/>
            <person name="Pitluck S."/>
            <person name="Liolios K."/>
            <person name="Ivanova N."/>
            <person name="Mavromatis K."/>
            <person name="Ovchinnikova G."/>
            <person name="Chertkov O."/>
            <person name="Pati A."/>
            <person name="Chen A."/>
            <person name="Palaniappan K."/>
            <person name="Land M."/>
            <person name="Hauser L."/>
            <person name="Chang Y.J."/>
            <person name="Jeffries C.D."/>
            <person name="Saunders E."/>
            <person name="Brettin T."/>
            <person name="Detter J.C."/>
            <person name="Chain P."/>
            <person name="Eichinger K."/>
            <person name="Huber H."/>
            <person name="Spring S."/>
            <person name="Rohde M."/>
            <person name="Goker M."/>
            <person name="Wirth R."/>
            <person name="Woyke T."/>
            <person name="Bristow J."/>
            <person name="Eisen J.A."/>
            <person name="Markowitz V."/>
            <person name="Hugenholtz P."/>
            <person name="Kyrpides N.C."/>
            <person name="Klenk H.P."/>
        </authorList>
    </citation>
    <scope>NUCLEOTIDE SEQUENCE [LARGE SCALE GENOMIC DNA]</scope>
    <source>
        <strain evidence="2">DSM 5631 / JCM 9629 / NBRC 100127 / Av18</strain>
    </source>
</reference>
<dbReference type="PaxDb" id="572546-Arcpr_1512"/>
<dbReference type="EMBL" id="CP001857">
    <property type="protein sequence ID" value="ADB58558.1"/>
    <property type="molecule type" value="Genomic_DNA"/>
</dbReference>
<sequence>MRDERDGGNAERDNRDEFDVEFHPNPRCKICRSPYVHEINQMLIEGRPYSEIIAKFKDKIPGLSKQNISRHKNHFNFVKKGIEKYYEQLEEGAEKVVDSIKALDETIERSLRFLRTIDPTQKPRAWEVTTRSPLGAIKLKHQIMGDYDETEDLLKEIFGQNDIEEVED</sequence>
<dbReference type="STRING" id="572546.Arcpr_1512"/>
<dbReference type="GeneID" id="8740202"/>
<dbReference type="Proteomes" id="UP000001901">
    <property type="component" value="Chromosome"/>
</dbReference>
<dbReference type="RefSeq" id="WP_012940894.1">
    <property type="nucleotide sequence ID" value="NC_013741.1"/>
</dbReference>
<gene>
    <name evidence="1" type="ordered locus">Arcpr_1512</name>
</gene>
<accession>D2REL4</accession>
<name>D2REL4_ARCPA</name>
<protein>
    <submittedName>
        <fullName evidence="1">Uncharacterized protein</fullName>
    </submittedName>
</protein>